<protein>
    <submittedName>
        <fullName evidence="7">Cytochrome c</fullName>
    </submittedName>
</protein>
<organism evidence="7 9">
    <name type="scientific">Thiomonas arsenitoxydans (strain DSM 22701 / CIP 110005 / 3As)</name>
    <dbReference type="NCBI Taxonomy" id="426114"/>
    <lineage>
        <taxon>Bacteria</taxon>
        <taxon>Pseudomonadati</taxon>
        <taxon>Pseudomonadota</taxon>
        <taxon>Betaproteobacteria</taxon>
        <taxon>Burkholderiales</taxon>
        <taxon>Thiomonas</taxon>
    </lineage>
</organism>
<evidence type="ECO:0000256" key="2">
    <source>
        <dbReference type="ARBA" id="ARBA00022723"/>
    </source>
</evidence>
<keyword evidence="10" id="KW-1185">Reference proteome</keyword>
<reference evidence="7" key="3">
    <citation type="submission" date="2010-07" db="EMBL/GenBank/DDBJ databases">
        <authorList>
            <person name="Genoscope - CEA"/>
        </authorList>
    </citation>
    <scope>NUCLEOTIDE SEQUENCE</scope>
    <source>
        <strain evidence="7">3As</strain>
    </source>
</reference>
<keyword evidence="1 4" id="KW-0349">Heme</keyword>
<dbReference type="GO" id="GO:0046872">
    <property type="term" value="F:metal ion binding"/>
    <property type="evidence" value="ECO:0007669"/>
    <property type="project" value="UniProtKB-KW"/>
</dbReference>
<proteinExistence type="predicted"/>
<evidence type="ECO:0000256" key="4">
    <source>
        <dbReference type="PROSITE-ProRule" id="PRU00433"/>
    </source>
</evidence>
<evidence type="ECO:0000256" key="3">
    <source>
        <dbReference type="ARBA" id="ARBA00023004"/>
    </source>
</evidence>
<keyword evidence="3 4" id="KW-0408">Iron</keyword>
<evidence type="ECO:0000313" key="9">
    <source>
        <dbReference type="Proteomes" id="UP000002372"/>
    </source>
</evidence>
<dbReference type="Proteomes" id="UP000002372">
    <property type="component" value="Chromosome"/>
</dbReference>
<dbReference type="PANTHER" id="PTHR35008">
    <property type="entry name" value="BLL4482 PROTEIN-RELATED"/>
    <property type="match status" value="1"/>
</dbReference>
<dbReference type="Gene3D" id="1.10.760.10">
    <property type="entry name" value="Cytochrome c-like domain"/>
    <property type="match status" value="2"/>
</dbReference>
<evidence type="ECO:0000259" key="6">
    <source>
        <dbReference type="PROSITE" id="PS51007"/>
    </source>
</evidence>
<feature type="signal peptide" evidence="5">
    <location>
        <begin position="1"/>
        <end position="45"/>
    </location>
</feature>
<accession>D6CR24</accession>
<evidence type="ECO:0000313" key="10">
    <source>
        <dbReference type="Proteomes" id="UP000078599"/>
    </source>
</evidence>
<dbReference type="InterPro" id="IPR051459">
    <property type="entry name" value="Cytochrome_c-type_DH"/>
</dbReference>
<reference key="1">
    <citation type="submission" date="2009-07" db="EMBL/GenBank/DDBJ databases">
        <authorList>
            <person name="Genoscope - CEA"/>
        </authorList>
    </citation>
    <scope>NUCLEOTIDE SEQUENCE</scope>
    <source>
        <strain>3As</strain>
    </source>
</reference>
<feature type="domain" description="Cytochrome c" evidence="6">
    <location>
        <begin position="205"/>
        <end position="298"/>
    </location>
</feature>
<dbReference type="HOGENOM" id="CLU_058582_2_0_4"/>
<dbReference type="KEGG" id="thi:THI_0315"/>
<dbReference type="PROSITE" id="PS51007">
    <property type="entry name" value="CYTC"/>
    <property type="match status" value="1"/>
</dbReference>
<dbReference type="Pfam" id="PF21342">
    <property type="entry name" value="SoxA-TsdA_cyt-c"/>
    <property type="match status" value="1"/>
</dbReference>
<dbReference type="GO" id="GO:0009055">
    <property type="term" value="F:electron transfer activity"/>
    <property type="evidence" value="ECO:0007669"/>
    <property type="project" value="InterPro"/>
</dbReference>
<keyword evidence="5" id="KW-0732">Signal</keyword>
<dbReference type="EMBL" id="CTRI01000003">
    <property type="protein sequence ID" value="CQR27652.1"/>
    <property type="molecule type" value="Genomic_DNA"/>
</dbReference>
<reference evidence="9" key="2">
    <citation type="journal article" date="2010" name="PLoS Genet.">
        <title>Structure, function, and evolution of the Thiomonas spp. genome.</title>
        <authorList>
            <person name="Arsene-Ploetze F."/>
            <person name="Koechler S."/>
            <person name="Marchal M."/>
            <person name="Coppee J.Y."/>
            <person name="Chandler M."/>
            <person name="Bonnefoy V."/>
            <person name="Brochier-Armanet C."/>
            <person name="Barakat M."/>
            <person name="Barbe V."/>
            <person name="Battaglia-Brunet F."/>
            <person name="Bruneel O."/>
            <person name="Bryan C.G."/>
            <person name="Cleiss-Arnold J."/>
            <person name="Cruveiller S."/>
            <person name="Erhardt M."/>
            <person name="Heinrich-Salmeron A."/>
            <person name="Hommais F."/>
            <person name="Joulian C."/>
            <person name="Krin E."/>
            <person name="Lieutaud A."/>
            <person name="Lievremont D."/>
            <person name="Michel C."/>
            <person name="Muller D."/>
            <person name="Ortet P."/>
            <person name="Proux C."/>
            <person name="Siguier P."/>
            <person name="Roche D."/>
            <person name="Rouy Z."/>
            <person name="Salvignol G."/>
            <person name="Slyemi D."/>
            <person name="Talla E."/>
            <person name="Weiss S."/>
            <person name="Weissenbach J."/>
            <person name="Medigue C."/>
            <person name="Bertin P.N."/>
        </authorList>
    </citation>
    <scope>NUCLEOTIDE SEQUENCE [LARGE SCALE GENOMIC DNA]</scope>
    <source>
        <strain evidence="9">DSM 22701 / CIP 110005 / 3As</strain>
    </source>
</reference>
<evidence type="ECO:0000256" key="1">
    <source>
        <dbReference type="ARBA" id="ARBA00022617"/>
    </source>
</evidence>
<dbReference type="EMBL" id="FP475956">
    <property type="protein sequence ID" value="CAZ87065.1"/>
    <property type="molecule type" value="Genomic_DNA"/>
</dbReference>
<name>D6CR24_THIA3</name>
<feature type="chain" id="PRO_5003082522" evidence="5">
    <location>
        <begin position="46"/>
        <end position="343"/>
    </location>
</feature>
<evidence type="ECO:0000313" key="8">
    <source>
        <dbReference type="EMBL" id="CQR27652.1"/>
    </source>
</evidence>
<dbReference type="eggNOG" id="COG3258">
    <property type="taxonomic scope" value="Bacteria"/>
</dbReference>
<dbReference type="Pfam" id="PF00034">
    <property type="entry name" value="Cytochrom_C"/>
    <property type="match status" value="1"/>
</dbReference>
<evidence type="ECO:0000256" key="5">
    <source>
        <dbReference type="SAM" id="SignalP"/>
    </source>
</evidence>
<dbReference type="SUPFAM" id="SSF46626">
    <property type="entry name" value="Cytochrome c"/>
    <property type="match status" value="2"/>
</dbReference>
<reference evidence="8 10" key="4">
    <citation type="submission" date="2015-03" db="EMBL/GenBank/DDBJ databases">
        <authorList>
            <person name="Regsiter A."/>
            <person name="william w."/>
        </authorList>
    </citation>
    <scope>NUCLEOTIDE SEQUENCE [LARGE SCALE GENOMIC DNA]</scope>
    <source>
        <strain evidence="8 10">CB1</strain>
    </source>
</reference>
<gene>
    <name evidence="7" type="ordered locus">THI_0315</name>
    <name evidence="8" type="ORF">THICB1_110137</name>
</gene>
<dbReference type="InterPro" id="IPR036909">
    <property type="entry name" value="Cyt_c-like_dom_sf"/>
</dbReference>
<sequence>MRETIMQNSKTKTYSRANLSMRTLLAASMLAGLAFQPTMVQTALAQTASSPAAAAPPLVAKPKPTHEVPFKAPDLASLAHEPNGAEILYGYRLMTQTKKLLPNNVGAAMNCTSCHLGGGFVPHSSAFVGQNALYPMYNPRAARVVSMADRINGCMMRSMNGKPIPKNSPEMKAMLAFMAWMAKDVPADAKVKGAALYKISTSIKPDPVRGKAIYAERCAACHGIDGEGSKNAKGEYVFPPLWGADSFNIGAGMARTYTAAGFVKGAMPVADSLHPPTGVGRMSDQDAVDVADYFSHQPRPDFPAAIYDWPKGGAPKDVRYCLVSLGNCTPAEIAKAPKPPGGK</sequence>
<evidence type="ECO:0000313" key="7">
    <source>
        <dbReference type="EMBL" id="CAZ87065.1"/>
    </source>
</evidence>
<dbReference type="GO" id="GO:0020037">
    <property type="term" value="F:heme binding"/>
    <property type="evidence" value="ECO:0007669"/>
    <property type="project" value="InterPro"/>
</dbReference>
<dbReference type="AlphaFoldDB" id="D6CR24"/>
<dbReference type="PANTHER" id="PTHR35008:SF9">
    <property type="entry name" value="CYTOCHROME C DOMAIN-CONTAINING PROTEIN"/>
    <property type="match status" value="1"/>
</dbReference>
<dbReference type="InterPro" id="IPR009056">
    <property type="entry name" value="Cyt_c-like_dom"/>
</dbReference>
<dbReference type="Proteomes" id="UP000078599">
    <property type="component" value="Unassembled WGS sequence"/>
</dbReference>
<keyword evidence="2 4" id="KW-0479">Metal-binding</keyword>